<keyword evidence="1" id="KW-0812">Transmembrane</keyword>
<comment type="caution">
    <text evidence="2">The sequence shown here is derived from an EMBL/GenBank/DDBJ whole genome shotgun (WGS) entry which is preliminary data.</text>
</comment>
<gene>
    <name evidence="2" type="ORF">S12H4_56387</name>
</gene>
<reference evidence="2" key="1">
    <citation type="journal article" date="2014" name="Front. Microbiol.">
        <title>High frequency of phylogenetically diverse reductive dehalogenase-homologous genes in deep subseafloor sedimentary metagenomes.</title>
        <authorList>
            <person name="Kawai M."/>
            <person name="Futagami T."/>
            <person name="Toyoda A."/>
            <person name="Takaki Y."/>
            <person name="Nishi S."/>
            <person name="Hori S."/>
            <person name="Arai W."/>
            <person name="Tsubouchi T."/>
            <person name="Morono Y."/>
            <person name="Uchiyama I."/>
            <person name="Ito T."/>
            <person name="Fujiyama A."/>
            <person name="Inagaki F."/>
            <person name="Takami H."/>
        </authorList>
    </citation>
    <scope>NUCLEOTIDE SEQUENCE</scope>
    <source>
        <strain evidence="2">Expedition CK06-06</strain>
    </source>
</reference>
<name>X1V5U2_9ZZZZ</name>
<feature type="transmembrane region" description="Helical" evidence="1">
    <location>
        <begin position="42"/>
        <end position="67"/>
    </location>
</feature>
<keyword evidence="1" id="KW-0472">Membrane</keyword>
<keyword evidence="1" id="KW-1133">Transmembrane helix</keyword>
<sequence length="186" mass="20670">LKMKRNQIRIMTEIGMAVALAVIFNFLPLWRMPQGGSLSLEMLPILIIALRWGAVPGMMAGVVYGLVQLALGPFIVHPAQLILDYPLAYMLVGLAGIFSNKINLKTKGRTYGWLLSAVLTGGLGRFISHFLSGVMFFAQYAPEGQSPWVYSAIYNISYLLPSLLLSYIIIIPLVKNIIIDEDKKER</sequence>
<dbReference type="InterPro" id="IPR012651">
    <property type="entry name" value="Thia_Transptr_ThiT"/>
</dbReference>
<proteinExistence type="predicted"/>
<dbReference type="GO" id="GO:0005886">
    <property type="term" value="C:plasma membrane"/>
    <property type="evidence" value="ECO:0007669"/>
    <property type="project" value="InterPro"/>
</dbReference>
<dbReference type="Gene3D" id="1.10.1760.20">
    <property type="match status" value="1"/>
</dbReference>
<dbReference type="AlphaFoldDB" id="X1V5U2"/>
<feature type="transmembrane region" description="Helical" evidence="1">
    <location>
        <begin position="158"/>
        <end position="178"/>
    </location>
</feature>
<organism evidence="2">
    <name type="scientific">marine sediment metagenome</name>
    <dbReference type="NCBI Taxonomy" id="412755"/>
    <lineage>
        <taxon>unclassified sequences</taxon>
        <taxon>metagenomes</taxon>
        <taxon>ecological metagenomes</taxon>
    </lineage>
</organism>
<feature type="transmembrane region" description="Helical" evidence="1">
    <location>
        <begin position="111"/>
        <end position="138"/>
    </location>
</feature>
<dbReference type="GO" id="GO:0015234">
    <property type="term" value="F:thiamine transmembrane transporter activity"/>
    <property type="evidence" value="ECO:0007669"/>
    <property type="project" value="InterPro"/>
</dbReference>
<feature type="non-terminal residue" evidence="2">
    <location>
        <position position="1"/>
    </location>
</feature>
<evidence type="ECO:0000313" key="2">
    <source>
        <dbReference type="EMBL" id="GAJ25089.1"/>
    </source>
</evidence>
<protein>
    <recommendedName>
        <fullName evidence="3">Energy-coupled thiamine transporter ThiT</fullName>
    </recommendedName>
</protein>
<evidence type="ECO:0000256" key="1">
    <source>
        <dbReference type="SAM" id="Phobius"/>
    </source>
</evidence>
<feature type="transmembrane region" description="Helical" evidence="1">
    <location>
        <begin position="79"/>
        <end position="99"/>
    </location>
</feature>
<accession>X1V5U2</accession>
<feature type="transmembrane region" description="Helical" evidence="1">
    <location>
        <begin position="12"/>
        <end position="30"/>
    </location>
</feature>
<dbReference type="NCBIfam" id="TIGR02357">
    <property type="entry name" value="ECF_ThiT_YuaJ"/>
    <property type="match status" value="1"/>
</dbReference>
<dbReference type="Pfam" id="PF09515">
    <property type="entry name" value="Thia_YuaJ"/>
    <property type="match status" value="1"/>
</dbReference>
<dbReference type="EMBL" id="BARW01036303">
    <property type="protein sequence ID" value="GAJ25089.1"/>
    <property type="molecule type" value="Genomic_DNA"/>
</dbReference>
<evidence type="ECO:0008006" key="3">
    <source>
        <dbReference type="Google" id="ProtNLM"/>
    </source>
</evidence>